<dbReference type="InterPro" id="IPR036388">
    <property type="entry name" value="WH-like_DNA-bd_sf"/>
</dbReference>
<evidence type="ECO:0000313" key="4">
    <source>
        <dbReference type="RefSeq" id="XP_035692020.1"/>
    </source>
</evidence>
<dbReference type="InterPro" id="IPR055213">
    <property type="entry name" value="IML1_double_psi_beta_barrel"/>
</dbReference>
<dbReference type="SUPFAM" id="SSF46785">
    <property type="entry name" value="Winged helix' DNA-binding domain"/>
    <property type="match status" value="1"/>
</dbReference>
<dbReference type="GO" id="GO:0005096">
    <property type="term" value="F:GTPase activator activity"/>
    <property type="evidence" value="ECO:0007669"/>
    <property type="project" value="InterPro"/>
</dbReference>
<feature type="compositionally biased region" description="Polar residues" evidence="1">
    <location>
        <begin position="572"/>
        <end position="585"/>
    </location>
</feature>
<dbReference type="PANTHER" id="PTHR13179:SF8">
    <property type="entry name" value="GATOR COMPLEX PROTEIN DEPDC5"/>
    <property type="match status" value="1"/>
</dbReference>
<gene>
    <name evidence="4" type="primary">LOC118426624</name>
</gene>
<organism evidence="3 4">
    <name type="scientific">Branchiostoma floridae</name>
    <name type="common">Florida lancelet</name>
    <name type="synonym">Amphioxus</name>
    <dbReference type="NCBI Taxonomy" id="7739"/>
    <lineage>
        <taxon>Eukaryota</taxon>
        <taxon>Metazoa</taxon>
        <taxon>Chordata</taxon>
        <taxon>Cephalochordata</taxon>
        <taxon>Leptocardii</taxon>
        <taxon>Amphioxiformes</taxon>
        <taxon>Branchiostomatidae</taxon>
        <taxon>Branchiostoma</taxon>
    </lineage>
</organism>
<evidence type="ECO:0000259" key="2">
    <source>
        <dbReference type="PROSITE" id="PS50186"/>
    </source>
</evidence>
<evidence type="ECO:0000256" key="1">
    <source>
        <dbReference type="SAM" id="MobiDB-lite"/>
    </source>
</evidence>
<dbReference type="Proteomes" id="UP000001554">
    <property type="component" value="Chromosome 11"/>
</dbReference>
<feature type="region of interest" description="Disordered" evidence="1">
    <location>
        <begin position="564"/>
        <end position="590"/>
    </location>
</feature>
<dbReference type="GO" id="GO:0005765">
    <property type="term" value="C:lysosomal membrane"/>
    <property type="evidence" value="ECO:0000318"/>
    <property type="project" value="GO_Central"/>
</dbReference>
<keyword evidence="3" id="KW-1185">Reference proteome</keyword>
<sequence length="1825" mass="205875">MAAKVFKLYIHQETFSENDLVINSKDFPSAKVGDVVEIYQPEEPNRRLLLQVKALKGDSQQKGISVDKTVANVFQLRPFIDVCVNFVSSQDVALDLVELTFKDQYISRSDMWRLKKSLVNEPKSTEVSTCAYITKKVEFAGIRAQIGECWMRSEKVGSGVITEDTKIVFRSSTSMVYLFIQLSREMWEFDIHGDLYWEKACMFLKELFTRWKENNSNHEVTIVVFSRTFYDADSVDEFPQSMRKCLQVDYKGRICEDFYRVVAQAERMEDWSPMLVSLKRHFIQYPDKTRYCKDEGCPVGHNSTAAQGNFLEAINMSLNVFEKHFIARNFDRTGQITVLITPGAGVFEVDRELTNITKQRMIDNGIGSDLVCLAEQPLHAVPLFKFHNKSAENYLGDDYNIPHWINHSFYAPKSTESGSTGFVPRIKMAETKPDWKGSKDGDLNGLYKMKNPVTTTSSTDDALSTMVDYDEYDAQVFKNPARSLGTSFPRTYGKGLMRHSSDDMLEAKAHAQLRGRSRHVSDDHRNLTVSSSVRQERQRHKSEDLRLRIKQLKMQSSLAIKIPPSVPRKDSMQASSLGSLHNFQGTDHDEETKRFVVGSASPTDRSKLFPASAFPKVPTRKRALINPFAPSRLLVRLTSNRRRWTHTFPLGPTGEAMQHHHHKKSPVPEELAVAMDATSPPSKGMLDANMAAVEARKQAGLISEESVENLHKSASLSSLGSDQGGGLRRVDSAGSVSSVINTYEMSGRGVGGVTGYRRSGSNLSWLWGMTGDQEWTPDLQTGVDWKSLTTPACLPITTDYFPEKHSLEYDYLESNYDLLAEFEDSMEMENMEQGNRTRQTLNTQQVFTELISQRLMQGFQLIVLPKDSPLSVPQGHTTLSSSPRFSISRRKHKSEDQPSPTTGLHPSPDRSDSYNLAPGAPNVKTRLTPLKSPPGVVKPPKTSTPLVPSPLRGSHPSPLSTPPDPPDQNVFTSPLSSAVVSPTTTHSSRRLSLATFLTPSPKKSRRFSSPAAPAVTPELKTQTARVHLFQKSPSPGSPTTSLGRLSRDSSPSTRSHLSVSGVLSGSPTLSRMWSSQKRNNEEDEYWLSMGRNFHKVVASRSRQSYIIHVTKYKPRHPSHTNPWGYRFRLWPVYQQVYDPARTEFQHDNLENYNWNYLDNYICSSGGDDFDLMDSLKFWRTRFLLLPAMSASTKKLSESQDTAFDIYPDRTSEEQRQMVDGFLRFMEIVNRIRRPASNRKQKNIIQGIAKFMGLLRHVRKYEQEERGENKELSTSTSGGGRRAGFNLSAPTTPTAPLSPVPGVTEKDQQSQQVKQVESFPIPPSTNEGAVAVVTTNTENTEDLISDAMATTVMGEGEESEMEQEGKLTLTSPPEVIIEAMKDTTTGVGFLPDQRGLPANSFISAEAVAWVSEAVDGVVSHLQAVELLQKLLEDHYILHASLNPRHPFCNGFFLYCILSEENRKRVTEFAGRKYPGSYYQTDDSSFQSYWVEVSITSVPMATIVPSFLSPRLRSDSKETGSPESWSHARGWMGGSKDVRIPGMKGNPPYKCMVLDVDMNKKSDRLEWCTLRYHGNYTPGCSFEFEVQWMVTTPNILYDLLSGWARKAASCGFHLVPVPYDPFALPESSTHDPLRRPQFIPLQLEGCLGEGQTSLFEEFAADTHSERLQLFQETILKRFGFVRDNSRPGSGSYYLQQTNRLQFVHETGVALVQIPEYRSKAQGLQKFKTPFSPINAETRAPNEASNAQSRTRHPSSQNETDDEERKVGFYWTYNYVLTKRWRSSSTGEEKFGERLLADLTNFCLDEDWRLRDFWRECQHGPLESALGQ</sequence>
<proteinExistence type="predicted"/>
<dbReference type="Pfam" id="PF23013">
    <property type="entry name" value="IML1_N"/>
    <property type="match status" value="1"/>
</dbReference>
<dbReference type="OMA" id="EIDETHR"/>
<name>A0A9J7M2P2_BRAFL</name>
<feature type="compositionally biased region" description="Low complexity" evidence="1">
    <location>
        <begin position="1057"/>
        <end position="1066"/>
    </location>
</feature>
<dbReference type="GO" id="GO:0034198">
    <property type="term" value="P:cellular response to amino acid starvation"/>
    <property type="evidence" value="ECO:0000318"/>
    <property type="project" value="GO_Central"/>
</dbReference>
<feature type="region of interest" description="Disordered" evidence="1">
    <location>
        <begin position="873"/>
        <end position="1075"/>
    </location>
</feature>
<feature type="region of interest" description="Disordered" evidence="1">
    <location>
        <begin position="1261"/>
        <end position="1303"/>
    </location>
</feature>
<feature type="region of interest" description="Disordered" evidence="1">
    <location>
        <begin position="513"/>
        <end position="543"/>
    </location>
</feature>
<feature type="compositionally biased region" description="Polar residues" evidence="1">
    <location>
        <begin position="969"/>
        <end position="986"/>
    </location>
</feature>
<reference evidence="3" key="1">
    <citation type="journal article" date="2020" name="Nat. Ecol. Evol.">
        <title>Deeply conserved synteny resolves early events in vertebrate evolution.</title>
        <authorList>
            <person name="Simakov O."/>
            <person name="Marletaz F."/>
            <person name="Yue J.X."/>
            <person name="O'Connell B."/>
            <person name="Jenkins J."/>
            <person name="Brandt A."/>
            <person name="Calef R."/>
            <person name="Tung C.H."/>
            <person name="Huang T.K."/>
            <person name="Schmutz J."/>
            <person name="Satoh N."/>
            <person name="Yu J.K."/>
            <person name="Putnam N.H."/>
            <person name="Green R.E."/>
            <person name="Rokhsar D.S."/>
        </authorList>
    </citation>
    <scope>NUCLEOTIDE SEQUENCE [LARGE SCALE GENOMIC DNA]</scope>
    <source>
        <strain evidence="3">S238N-H82</strain>
    </source>
</reference>
<feature type="compositionally biased region" description="Polar residues" evidence="1">
    <location>
        <begin position="1740"/>
        <end position="1755"/>
    </location>
</feature>
<feature type="compositionally biased region" description="Basic and acidic residues" evidence="1">
    <location>
        <begin position="1261"/>
        <end position="1270"/>
    </location>
</feature>
<feature type="compositionally biased region" description="Low complexity" evidence="1">
    <location>
        <begin position="1032"/>
        <end position="1041"/>
    </location>
</feature>
<dbReference type="KEGG" id="bfo:118426624"/>
<dbReference type="InterPro" id="IPR000591">
    <property type="entry name" value="DEP_dom"/>
</dbReference>
<dbReference type="GO" id="GO:1990130">
    <property type="term" value="C:GATOR1 complex"/>
    <property type="evidence" value="ECO:0000318"/>
    <property type="project" value="GO_Central"/>
</dbReference>
<feature type="compositionally biased region" description="Polar residues" evidence="1">
    <location>
        <begin position="874"/>
        <end position="885"/>
    </location>
</feature>
<accession>A0A9J7M2P2</accession>
<dbReference type="InterPro" id="IPR045838">
    <property type="entry name" value="DEPDC5_CTD"/>
</dbReference>
<dbReference type="InterPro" id="IPR036390">
    <property type="entry name" value="WH_DNA-bd_sf"/>
</dbReference>
<dbReference type="Gene3D" id="1.10.10.10">
    <property type="entry name" value="Winged helix-like DNA-binding domain superfamily/Winged helix DNA-binding domain"/>
    <property type="match status" value="1"/>
</dbReference>
<dbReference type="GO" id="GO:1904262">
    <property type="term" value="P:negative regulation of TORC1 signaling"/>
    <property type="evidence" value="ECO:0000318"/>
    <property type="project" value="GO_Central"/>
</dbReference>
<dbReference type="Pfam" id="PF19418">
    <property type="entry name" value="DEPDC5_CTD"/>
    <property type="match status" value="1"/>
</dbReference>
<reference evidence="4" key="2">
    <citation type="submission" date="2025-08" db="UniProtKB">
        <authorList>
            <consortium name="RefSeq"/>
        </authorList>
    </citation>
    <scope>IDENTIFICATION</scope>
    <source>
        <strain evidence="4">S238N-H82</strain>
        <tissue evidence="4">Testes</tissue>
    </source>
</reference>
<feature type="domain" description="DEP" evidence="2">
    <location>
        <begin position="1398"/>
        <end position="1481"/>
    </location>
</feature>
<dbReference type="PROSITE" id="PS50186">
    <property type="entry name" value="DEP"/>
    <property type="match status" value="1"/>
</dbReference>
<dbReference type="Pfam" id="PF12257">
    <property type="entry name" value="IML1"/>
    <property type="match status" value="1"/>
</dbReference>
<dbReference type="RefSeq" id="XP_035692020.1">
    <property type="nucleotide sequence ID" value="XM_035836127.1"/>
</dbReference>
<feature type="compositionally biased region" description="Low complexity" evidence="1">
    <location>
        <begin position="1286"/>
        <end position="1296"/>
    </location>
</feature>
<dbReference type="InterPro" id="IPR027244">
    <property type="entry name" value="IML1"/>
</dbReference>
<dbReference type="PANTHER" id="PTHR13179">
    <property type="entry name" value="DEP DOMAIN CONTAINING PROTEIN 5"/>
    <property type="match status" value="1"/>
</dbReference>
<protein>
    <submittedName>
        <fullName evidence="4">GATOR complex protein DEPDC5-like isoform X1</fullName>
    </submittedName>
</protein>
<dbReference type="GO" id="GO:0010508">
    <property type="term" value="P:positive regulation of autophagy"/>
    <property type="evidence" value="ECO:0000318"/>
    <property type="project" value="GO_Central"/>
</dbReference>
<feature type="region of interest" description="Disordered" evidence="1">
    <location>
        <begin position="1727"/>
        <end position="1760"/>
    </location>
</feature>
<evidence type="ECO:0000313" key="3">
    <source>
        <dbReference type="Proteomes" id="UP000001554"/>
    </source>
</evidence>
<dbReference type="GO" id="GO:0035556">
    <property type="term" value="P:intracellular signal transduction"/>
    <property type="evidence" value="ECO:0007669"/>
    <property type="project" value="InterPro"/>
</dbReference>
<dbReference type="OrthoDB" id="39497at2759"/>
<dbReference type="InterPro" id="IPR048255">
    <property type="entry name" value="IML1_N"/>
</dbReference>
<dbReference type="GeneID" id="118426624"/>